<dbReference type="RefSeq" id="WP_206867967.1">
    <property type="nucleotide sequence ID" value="NZ_BMBA01000001.1"/>
</dbReference>
<comment type="caution">
    <text evidence="2">The sequence shown here is derived from an EMBL/GenBank/DDBJ whole genome shotgun (WGS) entry which is preliminary data.</text>
</comment>
<protein>
    <recommendedName>
        <fullName evidence="4">DUF340 domain-containing protein</fullName>
    </recommendedName>
</protein>
<evidence type="ECO:0000256" key="1">
    <source>
        <dbReference type="SAM" id="Phobius"/>
    </source>
</evidence>
<evidence type="ECO:0000313" key="2">
    <source>
        <dbReference type="EMBL" id="GFZ29971.1"/>
    </source>
</evidence>
<dbReference type="Proteomes" id="UP000663802">
    <property type="component" value="Unassembled WGS sequence"/>
</dbReference>
<gene>
    <name evidence="2" type="ORF">CSC2_04970</name>
</gene>
<sequence>MVTVIIFLVSYIVSCCILIFLGSKLNLKKWLSKNNIGKVISFIISFSIYMAGSMAVDRVNISGNYHTIFKGILLSTIVIPIIFGMSNVVKDKNINS</sequence>
<feature type="transmembrane region" description="Helical" evidence="1">
    <location>
        <begin position="6"/>
        <end position="27"/>
    </location>
</feature>
<feature type="transmembrane region" description="Helical" evidence="1">
    <location>
        <begin position="39"/>
        <end position="56"/>
    </location>
</feature>
<keyword evidence="1" id="KW-0812">Transmembrane</keyword>
<keyword evidence="1" id="KW-0472">Membrane</keyword>
<feature type="transmembrane region" description="Helical" evidence="1">
    <location>
        <begin position="68"/>
        <end position="89"/>
    </location>
</feature>
<organism evidence="2 3">
    <name type="scientific">Clostridium zeae</name>
    <dbReference type="NCBI Taxonomy" id="2759022"/>
    <lineage>
        <taxon>Bacteria</taxon>
        <taxon>Bacillati</taxon>
        <taxon>Bacillota</taxon>
        <taxon>Clostridia</taxon>
        <taxon>Eubacteriales</taxon>
        <taxon>Clostridiaceae</taxon>
        <taxon>Clostridium</taxon>
    </lineage>
</organism>
<accession>A0ABQ1E5F2</accession>
<evidence type="ECO:0000313" key="3">
    <source>
        <dbReference type="Proteomes" id="UP000663802"/>
    </source>
</evidence>
<dbReference type="EMBL" id="BMBA01000001">
    <property type="protein sequence ID" value="GFZ29971.1"/>
    <property type="molecule type" value="Genomic_DNA"/>
</dbReference>
<keyword evidence="3" id="KW-1185">Reference proteome</keyword>
<reference evidence="2 3" key="1">
    <citation type="journal article" date="2021" name="Int. J. Syst. Evol. Microbiol.">
        <title>Clostridium zeae sp. nov., isolated from corn silage.</title>
        <authorList>
            <person name="Kobayashi H."/>
            <person name="Tanizawa Y."/>
            <person name="Yagura M."/>
            <person name="Sakamoto M."/>
            <person name="Ohkuma M."/>
            <person name="Tohno M."/>
        </authorList>
    </citation>
    <scope>NUCLEOTIDE SEQUENCE [LARGE SCALE GENOMIC DNA]</scope>
    <source>
        <strain evidence="2 3">CSC2</strain>
    </source>
</reference>
<name>A0ABQ1E5F2_9CLOT</name>
<keyword evidence="1" id="KW-1133">Transmembrane helix</keyword>
<proteinExistence type="predicted"/>
<evidence type="ECO:0008006" key="4">
    <source>
        <dbReference type="Google" id="ProtNLM"/>
    </source>
</evidence>